<dbReference type="GO" id="GO:0006364">
    <property type="term" value="P:rRNA processing"/>
    <property type="evidence" value="ECO:0007669"/>
    <property type="project" value="UniProtKB-KW"/>
</dbReference>
<gene>
    <name evidence="6" type="ORF">BpHYR1_047293</name>
</gene>
<proteinExistence type="inferred from homology"/>
<comment type="caution">
    <text evidence="6">The sequence shown here is derived from an EMBL/GenBank/DDBJ whole genome shotgun (WGS) entry which is preliminary data.</text>
</comment>
<comment type="function">
    <text evidence="1">May be involved in 20S pre-rRNA processing.</text>
</comment>
<evidence type="ECO:0000256" key="1">
    <source>
        <dbReference type="ARBA" id="ARBA00002210"/>
    </source>
</evidence>
<accession>A0A3M7T0B3</accession>
<feature type="compositionally biased region" description="Acidic residues" evidence="5">
    <location>
        <begin position="137"/>
        <end position="152"/>
    </location>
</feature>
<dbReference type="InterPro" id="IPR019398">
    <property type="entry name" value="Pre-rRNA_process_TSR2"/>
</dbReference>
<evidence type="ECO:0000256" key="4">
    <source>
        <dbReference type="ARBA" id="ARBA00022552"/>
    </source>
</evidence>
<dbReference type="Proteomes" id="UP000276133">
    <property type="component" value="Unassembled WGS sequence"/>
</dbReference>
<dbReference type="AlphaFoldDB" id="A0A3M7T0B3"/>
<keyword evidence="4" id="KW-0698">rRNA processing</keyword>
<evidence type="ECO:0000256" key="5">
    <source>
        <dbReference type="SAM" id="MobiDB-lite"/>
    </source>
</evidence>
<evidence type="ECO:0000256" key="3">
    <source>
        <dbReference type="ARBA" id="ARBA00017551"/>
    </source>
</evidence>
<dbReference type="OrthoDB" id="263560at2759"/>
<evidence type="ECO:0000313" key="6">
    <source>
        <dbReference type="EMBL" id="RNA41474.1"/>
    </source>
</evidence>
<evidence type="ECO:0000256" key="2">
    <source>
        <dbReference type="ARBA" id="ARBA00006524"/>
    </source>
</evidence>
<sequence>MNDNEFVVNASDPFYIAAKTVFDNWTALQLAISNDFAGSETKDIAEWFLNATYQWIVETGDLEDDELEEFFFNTMNNEFNTILDDNSCLQIARLLTGYYGLYKANRLQELHDELMKRYAAAQGSIQASQKCKTEQDTSSEESGDEELDVEMADETKPKNVLSEQEAENFEQVDEGWTFVTKTGKKLTK</sequence>
<dbReference type="Pfam" id="PF10273">
    <property type="entry name" value="WGG"/>
    <property type="match status" value="1"/>
</dbReference>
<dbReference type="STRING" id="10195.A0A3M7T0B3"/>
<reference evidence="6 7" key="1">
    <citation type="journal article" date="2018" name="Sci. Rep.">
        <title>Genomic signatures of local adaptation to the degree of environmental predictability in rotifers.</title>
        <authorList>
            <person name="Franch-Gras L."/>
            <person name="Hahn C."/>
            <person name="Garcia-Roger E.M."/>
            <person name="Carmona M.J."/>
            <person name="Serra M."/>
            <person name="Gomez A."/>
        </authorList>
    </citation>
    <scope>NUCLEOTIDE SEQUENCE [LARGE SCALE GENOMIC DNA]</scope>
    <source>
        <strain evidence="6">HYR1</strain>
    </source>
</reference>
<keyword evidence="7" id="KW-1185">Reference proteome</keyword>
<dbReference type="EMBL" id="REGN01000497">
    <property type="protein sequence ID" value="RNA41474.1"/>
    <property type="molecule type" value="Genomic_DNA"/>
</dbReference>
<protein>
    <recommendedName>
        <fullName evidence="3">Pre-rRNA-processing protein TSR2 homolog</fullName>
    </recommendedName>
</protein>
<name>A0A3M7T0B3_BRAPC</name>
<organism evidence="6 7">
    <name type="scientific">Brachionus plicatilis</name>
    <name type="common">Marine rotifer</name>
    <name type="synonym">Brachionus muelleri</name>
    <dbReference type="NCBI Taxonomy" id="10195"/>
    <lineage>
        <taxon>Eukaryota</taxon>
        <taxon>Metazoa</taxon>
        <taxon>Spiralia</taxon>
        <taxon>Gnathifera</taxon>
        <taxon>Rotifera</taxon>
        <taxon>Eurotatoria</taxon>
        <taxon>Monogononta</taxon>
        <taxon>Pseudotrocha</taxon>
        <taxon>Ploima</taxon>
        <taxon>Brachionidae</taxon>
        <taxon>Brachionus</taxon>
    </lineage>
</organism>
<comment type="similarity">
    <text evidence="2">Belongs to the TSR2 family.</text>
</comment>
<feature type="region of interest" description="Disordered" evidence="5">
    <location>
        <begin position="129"/>
        <end position="166"/>
    </location>
</feature>
<dbReference type="PANTHER" id="PTHR21250">
    <property type="entry name" value="PRE-RRNA-PROCESSING PROTEIN TSR2 HOMOLOG"/>
    <property type="match status" value="1"/>
</dbReference>
<evidence type="ECO:0000313" key="7">
    <source>
        <dbReference type="Proteomes" id="UP000276133"/>
    </source>
</evidence>